<keyword evidence="7" id="KW-1133">Transmembrane helix</keyword>
<proteinExistence type="inferred from homology"/>
<dbReference type="AlphaFoldDB" id="A0A1H8ZWP9"/>
<dbReference type="InParanoid" id="A0A1H8ZWP9"/>
<keyword evidence="3 5" id="KW-0378">Hydrolase</keyword>
<keyword evidence="7" id="KW-0472">Membrane</keyword>
<dbReference type="InterPro" id="IPR023828">
    <property type="entry name" value="Peptidase_S8_Ser-AS"/>
</dbReference>
<feature type="transmembrane region" description="Helical" evidence="7">
    <location>
        <begin position="77"/>
        <end position="94"/>
    </location>
</feature>
<evidence type="ECO:0000256" key="7">
    <source>
        <dbReference type="SAM" id="Phobius"/>
    </source>
</evidence>
<dbReference type="SUPFAM" id="SSF52743">
    <property type="entry name" value="Subtilisin-like"/>
    <property type="match status" value="1"/>
</dbReference>
<feature type="domain" description="Peptidase S8/S53" evidence="8">
    <location>
        <begin position="252"/>
        <end position="486"/>
    </location>
</feature>
<protein>
    <submittedName>
        <fullName evidence="9">Thermitase</fullName>
    </submittedName>
</protein>
<evidence type="ECO:0000256" key="6">
    <source>
        <dbReference type="RuleBase" id="RU003355"/>
    </source>
</evidence>
<dbReference type="GO" id="GO:0006508">
    <property type="term" value="P:proteolysis"/>
    <property type="evidence" value="ECO:0007669"/>
    <property type="project" value="UniProtKB-KW"/>
</dbReference>
<organism evidence="9 10">
    <name type="scientific">Neolewinella agarilytica</name>
    <dbReference type="NCBI Taxonomy" id="478744"/>
    <lineage>
        <taxon>Bacteria</taxon>
        <taxon>Pseudomonadati</taxon>
        <taxon>Bacteroidota</taxon>
        <taxon>Saprospiria</taxon>
        <taxon>Saprospirales</taxon>
        <taxon>Lewinellaceae</taxon>
        <taxon>Neolewinella</taxon>
    </lineage>
</organism>
<evidence type="ECO:0000259" key="8">
    <source>
        <dbReference type="Pfam" id="PF00082"/>
    </source>
</evidence>
<feature type="active site" description="Charge relay system" evidence="5">
    <location>
        <position position="260"/>
    </location>
</feature>
<evidence type="ECO:0000313" key="10">
    <source>
        <dbReference type="Proteomes" id="UP000199021"/>
    </source>
</evidence>
<keyword evidence="7" id="KW-0812">Transmembrane</keyword>
<feature type="transmembrane region" description="Helical" evidence="7">
    <location>
        <begin position="21"/>
        <end position="37"/>
    </location>
</feature>
<dbReference type="EMBL" id="FOFB01000001">
    <property type="protein sequence ID" value="SEP68693.1"/>
    <property type="molecule type" value="Genomic_DNA"/>
</dbReference>
<evidence type="ECO:0000256" key="4">
    <source>
        <dbReference type="ARBA" id="ARBA00022825"/>
    </source>
</evidence>
<comment type="similarity">
    <text evidence="1 5 6">Belongs to the peptidase S8 family.</text>
</comment>
<dbReference type="PANTHER" id="PTHR43806">
    <property type="entry name" value="PEPTIDASE S8"/>
    <property type="match status" value="1"/>
</dbReference>
<dbReference type="Proteomes" id="UP000199021">
    <property type="component" value="Unassembled WGS sequence"/>
</dbReference>
<dbReference type="InterPro" id="IPR015500">
    <property type="entry name" value="Peptidase_S8_subtilisin-rel"/>
</dbReference>
<dbReference type="PROSITE" id="PS00136">
    <property type="entry name" value="SUBTILASE_ASP"/>
    <property type="match status" value="1"/>
</dbReference>
<gene>
    <name evidence="9" type="ORF">SAMN05444359_101470</name>
</gene>
<dbReference type="InterPro" id="IPR000209">
    <property type="entry name" value="Peptidase_S8/S53_dom"/>
</dbReference>
<evidence type="ECO:0000256" key="2">
    <source>
        <dbReference type="ARBA" id="ARBA00022670"/>
    </source>
</evidence>
<accession>A0A1H8ZWP9</accession>
<dbReference type="Gene3D" id="3.40.50.200">
    <property type="entry name" value="Peptidase S8/S53 domain"/>
    <property type="match status" value="1"/>
</dbReference>
<keyword evidence="4 5" id="KW-0720">Serine protease</keyword>
<dbReference type="PANTHER" id="PTHR43806:SF11">
    <property type="entry name" value="CEREVISIN-RELATED"/>
    <property type="match status" value="1"/>
</dbReference>
<dbReference type="PROSITE" id="PS00137">
    <property type="entry name" value="SUBTILASE_HIS"/>
    <property type="match status" value="1"/>
</dbReference>
<dbReference type="PRINTS" id="PR00723">
    <property type="entry name" value="SUBTILISIN"/>
</dbReference>
<dbReference type="OrthoDB" id="9798386at2"/>
<evidence type="ECO:0000256" key="3">
    <source>
        <dbReference type="ARBA" id="ARBA00022801"/>
    </source>
</evidence>
<evidence type="ECO:0000256" key="1">
    <source>
        <dbReference type="ARBA" id="ARBA00011073"/>
    </source>
</evidence>
<sequence>MLFIAAILLSIWFWRRNMKDAGMWMIATYAGLGLLFWNDYASASTMNDAVPSIVRDFILIGMVGFVQSLAVNKRMPIWLAIVIMLGLFAAAHFLKFDTQMMGNEAAGVDAIATEAGEIAPVTNLFEQEEFLVEVKEGAEGQSFRADAFQRGWKVSTAFTPADEASTYLDNYYVLDVTNIASAEKMLSGMASVAYFEPNEVINVEPLISEEIGSQKRNPSLSINDPETEQQWAMEVLNMEAYYSLLARQSPKKQAKIAILDTGVDGNHEDIRANYFSVNKKYDNDPMGHGTHCAGIAAGVTNNGIGIGSLAGTGKQPFVQVTSIKVLGSGGMGTQKSIIAGIIEAVDEGADVISLSLGGPSNASRQKAYSQAVKYAHDHNAIVIAAAGNSNRDSKDYAPANAKGMITVAALDQFLLRAPFSNKVNNVARGIAAPGVGIYSTTPNNNYKSFSGTSMACPFVAGLLGVMKSVNPELTADQAYKILKSTGIDGKETRLTGRIVQPAAALEAALK</sequence>
<reference evidence="10" key="1">
    <citation type="submission" date="2016-10" db="EMBL/GenBank/DDBJ databases">
        <authorList>
            <person name="Varghese N."/>
            <person name="Submissions S."/>
        </authorList>
    </citation>
    <scope>NUCLEOTIDE SEQUENCE [LARGE SCALE GENOMIC DNA]</scope>
    <source>
        <strain evidence="10">DSM 24740</strain>
    </source>
</reference>
<evidence type="ECO:0000256" key="5">
    <source>
        <dbReference type="PROSITE-ProRule" id="PRU01240"/>
    </source>
</evidence>
<dbReference type="InterPro" id="IPR036852">
    <property type="entry name" value="Peptidase_S8/S53_dom_sf"/>
</dbReference>
<feature type="transmembrane region" description="Helical" evidence="7">
    <location>
        <begin position="49"/>
        <end position="70"/>
    </location>
</feature>
<feature type="active site" description="Charge relay system" evidence="5">
    <location>
        <position position="288"/>
    </location>
</feature>
<dbReference type="InterPro" id="IPR022398">
    <property type="entry name" value="Peptidase_S8_His-AS"/>
</dbReference>
<evidence type="ECO:0000313" key="9">
    <source>
        <dbReference type="EMBL" id="SEP68693.1"/>
    </source>
</evidence>
<dbReference type="Pfam" id="PF00082">
    <property type="entry name" value="Peptidase_S8"/>
    <property type="match status" value="1"/>
</dbReference>
<dbReference type="InterPro" id="IPR050131">
    <property type="entry name" value="Peptidase_S8_subtilisin-like"/>
</dbReference>
<dbReference type="PROSITE" id="PS00138">
    <property type="entry name" value="SUBTILASE_SER"/>
    <property type="match status" value="1"/>
</dbReference>
<feature type="active site" description="Charge relay system" evidence="5">
    <location>
        <position position="453"/>
    </location>
</feature>
<keyword evidence="2 5" id="KW-0645">Protease</keyword>
<dbReference type="RefSeq" id="WP_090165170.1">
    <property type="nucleotide sequence ID" value="NZ_FOFB01000001.1"/>
</dbReference>
<dbReference type="GO" id="GO:0004252">
    <property type="term" value="F:serine-type endopeptidase activity"/>
    <property type="evidence" value="ECO:0007669"/>
    <property type="project" value="UniProtKB-UniRule"/>
</dbReference>
<dbReference type="InterPro" id="IPR023827">
    <property type="entry name" value="Peptidase_S8_Asp-AS"/>
</dbReference>
<dbReference type="STRING" id="478744.SAMN05444359_101470"/>
<dbReference type="PROSITE" id="PS51892">
    <property type="entry name" value="SUBTILASE"/>
    <property type="match status" value="1"/>
</dbReference>
<keyword evidence="10" id="KW-1185">Reference proteome</keyword>
<name>A0A1H8ZWP9_9BACT</name>